<dbReference type="EMBL" id="JAACJK010000227">
    <property type="protein sequence ID" value="KAF5311311.1"/>
    <property type="molecule type" value="Genomic_DNA"/>
</dbReference>
<feature type="region of interest" description="Disordered" evidence="1">
    <location>
        <begin position="1"/>
        <end position="26"/>
    </location>
</feature>
<evidence type="ECO:0008006" key="4">
    <source>
        <dbReference type="Google" id="ProtNLM"/>
    </source>
</evidence>
<evidence type="ECO:0000313" key="3">
    <source>
        <dbReference type="Proteomes" id="UP000541558"/>
    </source>
</evidence>
<accession>A0A8H5AV40</accession>
<dbReference type="AlphaFoldDB" id="A0A8H5AV40"/>
<keyword evidence="3" id="KW-1185">Reference proteome</keyword>
<gene>
    <name evidence="2" type="ORF">D9611_012581</name>
</gene>
<protein>
    <recommendedName>
        <fullName evidence="4">BTB domain-containing protein</fullName>
    </recommendedName>
</protein>
<sequence length="288" mass="31902">MLARHKVDVPASIPASTQGEGDVQRQPLCPSPECQLSVDVVLLSSCGALIGAHRKNLDDFGDGFPSDDSITDSTDPVKLTEDEETLKLLLLFMHKQIYPKVSGLSGDQLFALAEAAEKYMVFSAISACNVFIETNPKAFPVQSMFYGAKFEYPDIADAAAPFTIGKTLANIRAYANNNDTVVYAWLQYREAYIQVAERALTPTSTLHVGGREVPHVCKGWKKYLAATIPKLPRTTMNALSLFAKGEFDLSVYEEHSDLECPPCRMLAKSWRNDVRDMLEEVPSFHTFL</sequence>
<evidence type="ECO:0000256" key="1">
    <source>
        <dbReference type="SAM" id="MobiDB-lite"/>
    </source>
</evidence>
<dbReference type="Proteomes" id="UP000541558">
    <property type="component" value="Unassembled WGS sequence"/>
</dbReference>
<organism evidence="2 3">
    <name type="scientific">Ephemerocybe angulata</name>
    <dbReference type="NCBI Taxonomy" id="980116"/>
    <lineage>
        <taxon>Eukaryota</taxon>
        <taxon>Fungi</taxon>
        <taxon>Dikarya</taxon>
        <taxon>Basidiomycota</taxon>
        <taxon>Agaricomycotina</taxon>
        <taxon>Agaricomycetes</taxon>
        <taxon>Agaricomycetidae</taxon>
        <taxon>Agaricales</taxon>
        <taxon>Agaricineae</taxon>
        <taxon>Psathyrellaceae</taxon>
        <taxon>Ephemerocybe</taxon>
    </lineage>
</organism>
<comment type="caution">
    <text evidence="2">The sequence shown here is derived from an EMBL/GenBank/DDBJ whole genome shotgun (WGS) entry which is preliminary data.</text>
</comment>
<reference evidence="2 3" key="1">
    <citation type="journal article" date="2020" name="ISME J.">
        <title>Uncovering the hidden diversity of litter-decomposition mechanisms in mushroom-forming fungi.</title>
        <authorList>
            <person name="Floudas D."/>
            <person name="Bentzer J."/>
            <person name="Ahren D."/>
            <person name="Johansson T."/>
            <person name="Persson P."/>
            <person name="Tunlid A."/>
        </authorList>
    </citation>
    <scope>NUCLEOTIDE SEQUENCE [LARGE SCALE GENOMIC DNA]</scope>
    <source>
        <strain evidence="2 3">CBS 175.51</strain>
    </source>
</reference>
<dbReference type="OrthoDB" id="3057577at2759"/>
<evidence type="ECO:0000313" key="2">
    <source>
        <dbReference type="EMBL" id="KAF5311311.1"/>
    </source>
</evidence>
<proteinExistence type="predicted"/>
<name>A0A8H5AV40_9AGAR</name>